<accession>A0A1Y4V6Z4</accession>
<reference evidence="2" key="1">
    <citation type="submission" date="2017-04" db="EMBL/GenBank/DDBJ databases">
        <title>Function of individual gut microbiota members based on whole genome sequencing of pure cultures obtained from chicken caecum.</title>
        <authorList>
            <person name="Medvecky M."/>
            <person name="Cejkova D."/>
            <person name="Polansky O."/>
            <person name="Karasova D."/>
            <person name="Kubasova T."/>
            <person name="Cizek A."/>
            <person name="Rychlik I."/>
        </authorList>
    </citation>
    <scope>NUCLEOTIDE SEQUENCE [LARGE SCALE GENOMIC DNA]</scope>
    <source>
        <strain evidence="2">An109</strain>
    </source>
</reference>
<dbReference type="RefSeq" id="WP_143241497.1">
    <property type="nucleotide sequence ID" value="NZ_JABFIB010000032.1"/>
</dbReference>
<name>A0A1Y4V6Z4_9BACE</name>
<sequence length="281" mass="33970">MIVPTMTLAEVATEIQSDYKEVINRWEKFEPKFNRIRMKRNSYPWFWETTVMTKRKNEWNIIFYAYSKKDASIIIPRIYLSFRYENSTWAASFIKGHNQILIFSAHFLERYIERFLETDKKEMECPIKDLVKYFFLRNNHIACYKSEIEDSLRGFCEDGMFLGDWVSDSVALVKTYLSRNELKPNQYTEFYEIVISWIVQDMFVSRKGYSYNIEEFDQLPDSFFEPNEWNAFLFNRNNPIWINIAKECAKFKREHPEEYEKCSRMLEIIQENRLPSESGVI</sequence>
<comment type="caution">
    <text evidence="1">The sequence shown here is derived from an EMBL/GenBank/DDBJ whole genome shotgun (WGS) entry which is preliminary data.</text>
</comment>
<dbReference type="AlphaFoldDB" id="A0A1Y4V6Z4"/>
<protein>
    <submittedName>
        <fullName evidence="1">Uncharacterized protein</fullName>
    </submittedName>
</protein>
<proteinExistence type="predicted"/>
<gene>
    <name evidence="1" type="ORF">B5E52_15660</name>
</gene>
<evidence type="ECO:0000313" key="1">
    <source>
        <dbReference type="EMBL" id="OUQ65278.1"/>
    </source>
</evidence>
<evidence type="ECO:0000313" key="2">
    <source>
        <dbReference type="Proteomes" id="UP000196036"/>
    </source>
</evidence>
<dbReference type="Proteomes" id="UP000196036">
    <property type="component" value="Unassembled WGS sequence"/>
</dbReference>
<dbReference type="EMBL" id="NFLW01000032">
    <property type="protein sequence ID" value="OUQ65278.1"/>
    <property type="molecule type" value="Genomic_DNA"/>
</dbReference>
<organism evidence="1 2">
    <name type="scientific">Bacteroides xylanisolvens</name>
    <dbReference type="NCBI Taxonomy" id="371601"/>
    <lineage>
        <taxon>Bacteria</taxon>
        <taxon>Pseudomonadati</taxon>
        <taxon>Bacteroidota</taxon>
        <taxon>Bacteroidia</taxon>
        <taxon>Bacteroidales</taxon>
        <taxon>Bacteroidaceae</taxon>
        <taxon>Bacteroides</taxon>
    </lineage>
</organism>